<protein>
    <recommendedName>
        <fullName evidence="9">C2H2-type domain-containing protein</fullName>
    </recommendedName>
</protein>
<feature type="compositionally biased region" description="Basic and acidic residues" evidence="8">
    <location>
        <begin position="29"/>
        <end position="43"/>
    </location>
</feature>
<dbReference type="GO" id="GO:0005634">
    <property type="term" value="C:nucleus"/>
    <property type="evidence" value="ECO:0007669"/>
    <property type="project" value="UniProtKB-SubCell"/>
</dbReference>
<dbReference type="PANTHER" id="PTHR40626">
    <property type="entry name" value="MIP31509P"/>
    <property type="match status" value="1"/>
</dbReference>
<evidence type="ECO:0000256" key="7">
    <source>
        <dbReference type="PROSITE-ProRule" id="PRU00042"/>
    </source>
</evidence>
<dbReference type="InterPro" id="IPR036236">
    <property type="entry name" value="Znf_C2H2_sf"/>
</dbReference>
<dbReference type="Pfam" id="PF04082">
    <property type="entry name" value="Fungal_trans"/>
    <property type="match status" value="1"/>
</dbReference>
<dbReference type="PROSITE" id="PS00028">
    <property type="entry name" value="ZINC_FINGER_C2H2_1"/>
    <property type="match status" value="2"/>
</dbReference>
<accession>A0AA38XE15</accession>
<feature type="compositionally biased region" description="Polar residues" evidence="8">
    <location>
        <begin position="203"/>
        <end position="214"/>
    </location>
</feature>
<keyword evidence="4 7" id="KW-0863">Zinc-finger</keyword>
<reference evidence="10" key="1">
    <citation type="submission" date="2022-10" db="EMBL/GenBank/DDBJ databases">
        <title>Culturing micro-colonial fungi from biological soil crusts in the Mojave desert and describing Neophaeococcomyces mojavensis, and introducing the new genera and species Taxawa tesnikishii.</title>
        <authorList>
            <person name="Kurbessoian T."/>
            <person name="Stajich J.E."/>
        </authorList>
    </citation>
    <scope>NUCLEOTIDE SEQUENCE</scope>
    <source>
        <strain evidence="10">TK_41</strain>
    </source>
</reference>
<dbReference type="PROSITE" id="PS50157">
    <property type="entry name" value="ZINC_FINGER_C2H2_2"/>
    <property type="match status" value="2"/>
</dbReference>
<keyword evidence="11" id="KW-1185">Reference proteome</keyword>
<comment type="subcellular location">
    <subcellularLocation>
        <location evidence="1">Nucleus</location>
    </subcellularLocation>
</comment>
<evidence type="ECO:0000313" key="11">
    <source>
        <dbReference type="Proteomes" id="UP001172673"/>
    </source>
</evidence>
<evidence type="ECO:0000256" key="5">
    <source>
        <dbReference type="ARBA" id="ARBA00022833"/>
    </source>
</evidence>
<evidence type="ECO:0000256" key="1">
    <source>
        <dbReference type="ARBA" id="ARBA00004123"/>
    </source>
</evidence>
<dbReference type="SMART" id="SM00355">
    <property type="entry name" value="ZnF_C2H2"/>
    <property type="match status" value="2"/>
</dbReference>
<gene>
    <name evidence="10" type="ORF">H2200_004818</name>
</gene>
<feature type="compositionally biased region" description="Polar residues" evidence="8">
    <location>
        <begin position="225"/>
        <end position="239"/>
    </location>
</feature>
<keyword evidence="6" id="KW-0539">Nucleus</keyword>
<evidence type="ECO:0000256" key="4">
    <source>
        <dbReference type="ARBA" id="ARBA00022771"/>
    </source>
</evidence>
<evidence type="ECO:0000256" key="6">
    <source>
        <dbReference type="ARBA" id="ARBA00023242"/>
    </source>
</evidence>
<dbReference type="InterPro" id="IPR007219">
    <property type="entry name" value="XnlR_reg_dom"/>
</dbReference>
<dbReference type="GO" id="GO:0008270">
    <property type="term" value="F:zinc ion binding"/>
    <property type="evidence" value="ECO:0007669"/>
    <property type="project" value="UniProtKB-KW"/>
</dbReference>
<organism evidence="10 11">
    <name type="scientific">Cladophialophora chaetospira</name>
    <dbReference type="NCBI Taxonomy" id="386627"/>
    <lineage>
        <taxon>Eukaryota</taxon>
        <taxon>Fungi</taxon>
        <taxon>Dikarya</taxon>
        <taxon>Ascomycota</taxon>
        <taxon>Pezizomycotina</taxon>
        <taxon>Eurotiomycetes</taxon>
        <taxon>Chaetothyriomycetidae</taxon>
        <taxon>Chaetothyriales</taxon>
        <taxon>Herpotrichiellaceae</taxon>
        <taxon>Cladophialophora</taxon>
    </lineage>
</organism>
<feature type="region of interest" description="Disordered" evidence="8">
    <location>
        <begin position="105"/>
        <end position="153"/>
    </location>
</feature>
<dbReference type="GO" id="GO:0000785">
    <property type="term" value="C:chromatin"/>
    <property type="evidence" value="ECO:0007669"/>
    <property type="project" value="TreeGrafter"/>
</dbReference>
<feature type="region of interest" description="Disordered" evidence="8">
    <location>
        <begin position="1"/>
        <end position="43"/>
    </location>
</feature>
<feature type="domain" description="C2H2-type" evidence="9">
    <location>
        <begin position="47"/>
        <end position="76"/>
    </location>
</feature>
<dbReference type="AlphaFoldDB" id="A0AA38XE15"/>
<comment type="caution">
    <text evidence="10">The sequence shown here is derived from an EMBL/GenBank/DDBJ whole genome shotgun (WGS) entry which is preliminary data.</text>
</comment>
<proteinExistence type="predicted"/>
<name>A0AA38XE15_9EURO</name>
<dbReference type="GO" id="GO:0000978">
    <property type="term" value="F:RNA polymerase II cis-regulatory region sequence-specific DNA binding"/>
    <property type="evidence" value="ECO:0007669"/>
    <property type="project" value="InterPro"/>
</dbReference>
<dbReference type="InterPro" id="IPR013087">
    <property type="entry name" value="Znf_C2H2_type"/>
</dbReference>
<evidence type="ECO:0000313" key="10">
    <source>
        <dbReference type="EMBL" id="KAJ9611634.1"/>
    </source>
</evidence>
<dbReference type="PANTHER" id="PTHR40626:SF11">
    <property type="entry name" value="ZINC FINGER PROTEIN YPR022C"/>
    <property type="match status" value="1"/>
</dbReference>
<keyword evidence="3" id="KW-0677">Repeat</keyword>
<keyword evidence="5" id="KW-0862">Zinc</keyword>
<keyword evidence="2" id="KW-0479">Metal-binding</keyword>
<sequence>MSDPKRLRLDHSHNGSAVAEPVGPSIHTSADDRHRSSTSRTEGRRRFECTYAGCGRNYSRAEHLHRHQLNHNPKEIFKCDYPGCSRTFVRQDLCIRHRERHENYENRRKSMSKQHDSSREPLSPSLSEGAATSPTSPDSNTFTTPTAASDALKSPSLNRASFSAGSNFRATDLQAIIQQSIPETNSTSDHLVAQSFRQPTLQRNASTGLQNDMQPGTLGRPEAQGPTSSAAQGPSSISDNLFDHLDPSVLNKTRTHSSSSRLPTIADQLVPEGSSGTYALPSLGDQPLNDSPLSVRDEFAAWLFDDSGAFHAAPFSLGSQGGIGLATGADTFGNAVYPNYITDPGLDTSYPTLHTRADSINKLPELSGDSSLLSHTKRKALIALMEYRFSEGDNPSVRQLRDEIFQGNLDAEEHVLSIRSMQHYIGSYWYHFHAQMPILHQPTFSADEIHEYLLLAVMAIGAAFLNKAHGRAVTDSAARLATFIAWHLRWQVFMHGDFHPPAKLWVFQTLILLEIYEKMNATRMLHERSHIHYATTINLMRRGTALVETATQDSARTPSSPEEWWSRWITAEATRRAAYAAFYLDAVHATMFGHAAMMVVHEIRLPLPCDDALWSATSAAEVGRVEASLHANGIKPTTFLDGLKKILTGRKVRTNNFGRMILMAGLLSVSWHMNQRDLQVSSLGVSQTMGVPDGWRTPLTKAFDFWKKDFDENFEYMRRAALPWQKNEGVSGEEDMAYTADCLYHLSRIAMNADIFDCQIFAGIKRLFGKVVSNADYERVKAKLFDWAKGPSARVGVYHALQLLRSVILPGKDGARKMYNAREDYLMMRPWALYFAALVVWSYGFALDGVLRPFPSLLQIEASPGAVSTHSHGSSQSMLNMAHDGSEFQTEVVVKDAQAFLQTVGGVKSPQQLETIKDGRNNVVGVLTILEIAFRGSRWELLHEAAGLLRNAIMLLRGASRQ</sequence>
<dbReference type="EMBL" id="JAPDRK010000006">
    <property type="protein sequence ID" value="KAJ9611634.1"/>
    <property type="molecule type" value="Genomic_DNA"/>
</dbReference>
<feature type="compositionally biased region" description="Basic and acidic residues" evidence="8">
    <location>
        <begin position="105"/>
        <end position="119"/>
    </location>
</feature>
<dbReference type="Gene3D" id="3.30.160.60">
    <property type="entry name" value="Classic Zinc Finger"/>
    <property type="match status" value="1"/>
</dbReference>
<feature type="region of interest" description="Disordered" evidence="8">
    <location>
        <begin position="203"/>
        <end position="244"/>
    </location>
</feature>
<dbReference type="SUPFAM" id="SSF57667">
    <property type="entry name" value="beta-beta-alpha zinc fingers"/>
    <property type="match status" value="1"/>
</dbReference>
<evidence type="ECO:0000256" key="3">
    <source>
        <dbReference type="ARBA" id="ARBA00022737"/>
    </source>
</evidence>
<evidence type="ECO:0000256" key="2">
    <source>
        <dbReference type="ARBA" id="ARBA00022723"/>
    </source>
</evidence>
<evidence type="ECO:0000256" key="8">
    <source>
        <dbReference type="SAM" id="MobiDB-lite"/>
    </source>
</evidence>
<dbReference type="Proteomes" id="UP001172673">
    <property type="component" value="Unassembled WGS sequence"/>
</dbReference>
<dbReference type="GO" id="GO:0000981">
    <property type="term" value="F:DNA-binding transcription factor activity, RNA polymerase II-specific"/>
    <property type="evidence" value="ECO:0007669"/>
    <property type="project" value="InterPro"/>
</dbReference>
<dbReference type="InterPro" id="IPR051059">
    <property type="entry name" value="VerF-like"/>
</dbReference>
<dbReference type="GO" id="GO:0006351">
    <property type="term" value="P:DNA-templated transcription"/>
    <property type="evidence" value="ECO:0007669"/>
    <property type="project" value="InterPro"/>
</dbReference>
<evidence type="ECO:0000259" key="9">
    <source>
        <dbReference type="PROSITE" id="PS50157"/>
    </source>
</evidence>
<feature type="compositionally biased region" description="Basic and acidic residues" evidence="8">
    <location>
        <begin position="1"/>
        <end position="13"/>
    </location>
</feature>
<feature type="compositionally biased region" description="Polar residues" evidence="8">
    <location>
        <begin position="130"/>
        <end position="147"/>
    </location>
</feature>
<dbReference type="CDD" id="cd12148">
    <property type="entry name" value="fungal_TF_MHR"/>
    <property type="match status" value="1"/>
</dbReference>
<feature type="domain" description="C2H2-type" evidence="9">
    <location>
        <begin position="77"/>
        <end position="106"/>
    </location>
</feature>